<dbReference type="RefSeq" id="WP_144938776.1">
    <property type="nucleotide sequence ID" value="NZ_JBHTIU010000074.1"/>
</dbReference>
<feature type="active site" description="Proton acceptor" evidence="3">
    <location>
        <position position="78"/>
    </location>
</feature>
<dbReference type="InterPro" id="IPR029001">
    <property type="entry name" value="ITPase-like_fam"/>
</dbReference>
<dbReference type="EMBL" id="JBHTIU010000074">
    <property type="protein sequence ID" value="MFD0871229.1"/>
    <property type="molecule type" value="Genomic_DNA"/>
</dbReference>
<comment type="caution">
    <text evidence="3">Lacks conserved residue(s) required for the propagation of feature annotation.</text>
</comment>
<dbReference type="InterPro" id="IPR003697">
    <property type="entry name" value="Maf-like"/>
</dbReference>
<comment type="cofactor">
    <cofactor evidence="1 3">
        <name>a divalent metal cation</name>
        <dbReference type="ChEBI" id="CHEBI:60240"/>
    </cofactor>
</comment>
<name>A0ABW3DFA2_9BACL</name>
<dbReference type="Pfam" id="PF02545">
    <property type="entry name" value="Maf"/>
    <property type="match status" value="1"/>
</dbReference>
<dbReference type="PANTHER" id="PTHR43213:SF5">
    <property type="entry name" value="BIFUNCTIONAL DTTP_UTP PYROPHOSPHATASE_METHYLTRANSFERASE PROTEIN-RELATED"/>
    <property type="match status" value="1"/>
</dbReference>
<dbReference type="PANTHER" id="PTHR43213">
    <property type="entry name" value="BIFUNCTIONAL DTTP/UTP PYROPHOSPHATASE/METHYLTRANSFERASE PROTEIN-RELATED"/>
    <property type="match status" value="1"/>
</dbReference>
<dbReference type="EC" id="3.6.1.9" evidence="3"/>
<evidence type="ECO:0000256" key="3">
    <source>
        <dbReference type="HAMAP-Rule" id="MF_00528"/>
    </source>
</evidence>
<comment type="function">
    <text evidence="3">Nucleoside triphosphate pyrophosphatase that hydrolyzes dTTP and UTP. May have a dual role in cell division arrest and in preventing the incorporation of modified nucleotides into cellular nucleic acids.</text>
</comment>
<dbReference type="NCBIfam" id="TIGR00172">
    <property type="entry name" value="maf"/>
    <property type="match status" value="1"/>
</dbReference>
<gene>
    <name evidence="4" type="ORF">ACFQ03_18970</name>
</gene>
<comment type="catalytic activity">
    <reaction evidence="3">
        <text>UTP + H2O = UMP + diphosphate + H(+)</text>
        <dbReference type="Rhea" id="RHEA:29395"/>
        <dbReference type="ChEBI" id="CHEBI:15377"/>
        <dbReference type="ChEBI" id="CHEBI:15378"/>
        <dbReference type="ChEBI" id="CHEBI:33019"/>
        <dbReference type="ChEBI" id="CHEBI:46398"/>
        <dbReference type="ChEBI" id="CHEBI:57865"/>
        <dbReference type="EC" id="3.6.1.9"/>
    </reaction>
</comment>
<dbReference type="Proteomes" id="UP001597120">
    <property type="component" value="Unassembled WGS sequence"/>
</dbReference>
<evidence type="ECO:0000313" key="5">
    <source>
        <dbReference type="Proteomes" id="UP001597120"/>
    </source>
</evidence>
<keyword evidence="2 3" id="KW-0378">Hydrolase</keyword>
<evidence type="ECO:0000313" key="4">
    <source>
        <dbReference type="EMBL" id="MFD0871229.1"/>
    </source>
</evidence>
<dbReference type="PIRSF" id="PIRSF006305">
    <property type="entry name" value="Maf"/>
    <property type="match status" value="1"/>
</dbReference>
<dbReference type="GO" id="GO:0016787">
    <property type="term" value="F:hydrolase activity"/>
    <property type="evidence" value="ECO:0007669"/>
    <property type="project" value="UniProtKB-KW"/>
</dbReference>
<feature type="site" description="Important for substrate specificity" evidence="3">
    <location>
        <position position="79"/>
    </location>
</feature>
<comment type="caution">
    <text evidence="4">The sequence shown here is derived from an EMBL/GenBank/DDBJ whole genome shotgun (WGS) entry which is preliminary data.</text>
</comment>
<dbReference type="HAMAP" id="MF_00528">
    <property type="entry name" value="Maf"/>
    <property type="match status" value="1"/>
</dbReference>
<evidence type="ECO:0000256" key="1">
    <source>
        <dbReference type="ARBA" id="ARBA00001968"/>
    </source>
</evidence>
<comment type="similarity">
    <text evidence="3">Belongs to the Maf family. YhdE subfamily.</text>
</comment>
<dbReference type="Gene3D" id="3.90.950.10">
    <property type="match status" value="1"/>
</dbReference>
<comment type="catalytic activity">
    <reaction evidence="3">
        <text>dTTP + H2O = dTMP + diphosphate + H(+)</text>
        <dbReference type="Rhea" id="RHEA:28534"/>
        <dbReference type="ChEBI" id="CHEBI:15377"/>
        <dbReference type="ChEBI" id="CHEBI:15378"/>
        <dbReference type="ChEBI" id="CHEBI:33019"/>
        <dbReference type="ChEBI" id="CHEBI:37568"/>
        <dbReference type="ChEBI" id="CHEBI:63528"/>
        <dbReference type="EC" id="3.6.1.9"/>
    </reaction>
</comment>
<reference evidence="5" key="1">
    <citation type="journal article" date="2019" name="Int. J. Syst. Evol. Microbiol.">
        <title>The Global Catalogue of Microorganisms (GCM) 10K type strain sequencing project: providing services to taxonomists for standard genome sequencing and annotation.</title>
        <authorList>
            <consortium name="The Broad Institute Genomics Platform"/>
            <consortium name="The Broad Institute Genome Sequencing Center for Infectious Disease"/>
            <person name="Wu L."/>
            <person name="Ma J."/>
        </authorList>
    </citation>
    <scope>NUCLEOTIDE SEQUENCE [LARGE SCALE GENOMIC DNA]</scope>
    <source>
        <strain evidence="5">CCUG 57263</strain>
    </source>
</reference>
<keyword evidence="3" id="KW-0963">Cytoplasm</keyword>
<sequence>MEPTAASRLILASTSPRRQELIRALGLPYEIVASEADETVADHLTPAEIVETLSERKARAVYERVPSYPGRQIIVGSDTIVVYNGEPLGKPADREDARRMLSMLQGNTHHVFTGITCIEAGSGRSLTAHRMTRVTMKPLSERQIDRYIETGEPMDKAGAYAIQGLGATMVEAIEGDYFNVVGLSLNLLADMLYSFNIEVL</sequence>
<accession>A0ABW3DFA2</accession>
<proteinExistence type="inferred from homology"/>
<keyword evidence="5" id="KW-1185">Reference proteome</keyword>
<protein>
    <recommendedName>
        <fullName evidence="3">dTTP/UTP pyrophosphatase</fullName>
        <shortName evidence="3">dTTPase/UTPase</shortName>
        <ecNumber evidence="3">3.6.1.9</ecNumber>
    </recommendedName>
    <alternativeName>
        <fullName evidence="3">Nucleoside triphosphate pyrophosphatase</fullName>
    </alternativeName>
    <alternativeName>
        <fullName evidence="3">Nucleotide pyrophosphatase</fullName>
        <shortName evidence="3">Nucleotide PPase</shortName>
    </alternativeName>
</protein>
<keyword evidence="3" id="KW-0546">Nucleotide metabolism</keyword>
<feature type="site" description="Important for substrate specificity" evidence="3">
    <location>
        <position position="163"/>
    </location>
</feature>
<evidence type="ECO:0000256" key="2">
    <source>
        <dbReference type="ARBA" id="ARBA00022801"/>
    </source>
</evidence>
<organism evidence="4 5">
    <name type="scientific">Paenibacillus residui</name>
    <dbReference type="NCBI Taxonomy" id="629724"/>
    <lineage>
        <taxon>Bacteria</taxon>
        <taxon>Bacillati</taxon>
        <taxon>Bacillota</taxon>
        <taxon>Bacilli</taxon>
        <taxon>Bacillales</taxon>
        <taxon>Paenibacillaceae</taxon>
        <taxon>Paenibacillus</taxon>
    </lineage>
</organism>
<dbReference type="SUPFAM" id="SSF52972">
    <property type="entry name" value="ITPase-like"/>
    <property type="match status" value="1"/>
</dbReference>
<comment type="subcellular location">
    <subcellularLocation>
        <location evidence="3">Cytoplasm</location>
    </subcellularLocation>
</comment>
<dbReference type="CDD" id="cd00555">
    <property type="entry name" value="Maf"/>
    <property type="match status" value="1"/>
</dbReference>
<feature type="site" description="Important for substrate specificity" evidence="3">
    <location>
        <position position="17"/>
    </location>
</feature>